<keyword evidence="2" id="KW-1185">Reference proteome</keyword>
<dbReference type="Proteomes" id="UP000016926">
    <property type="component" value="Unassembled WGS sequence"/>
</dbReference>
<evidence type="ECO:0000313" key="2">
    <source>
        <dbReference type="Proteomes" id="UP000016926"/>
    </source>
</evidence>
<dbReference type="GeneID" id="27369715"/>
<proteinExistence type="predicted"/>
<dbReference type="HOGENOM" id="CLU_072389_1_0_1"/>
<dbReference type="RefSeq" id="XP_016269891.1">
    <property type="nucleotide sequence ID" value="XM_016419363.1"/>
</dbReference>
<reference evidence="1 2" key="1">
    <citation type="journal article" date="2012" name="Nat. Commun.">
        <title>A multi-omic map of the lipid-producing yeast Rhodosporidium toruloides.</title>
        <authorList>
            <person name="Zhu Z."/>
            <person name="Zhang S."/>
            <person name="Liu H."/>
            <person name="Shen H."/>
            <person name="Lin X."/>
            <person name="Yang F."/>
            <person name="Zhou Y.J."/>
            <person name="Jin G."/>
            <person name="Ye M."/>
            <person name="Zou H."/>
            <person name="Zou H."/>
            <person name="Zhao Z.K."/>
        </authorList>
    </citation>
    <scope>NUCLEOTIDE SEQUENCE [LARGE SCALE GENOMIC DNA]</scope>
    <source>
        <strain evidence="1 2">NP11</strain>
    </source>
</reference>
<sequence>MDTQTTGECMVWPGHRIFCGSNAFPIIFPLLSPVEAEEIIASFHVMDHPAASVTRLEILKARLGRPAKTESNLDTSTKMWQTLLVHSRFARYTSPTSLRDDLLGIMANIYWTFQPKGIFPADLPCELDKNAAETFHHLLCLNTLDALRAGRSVYPEADVYPSVTLADCEQCLATLLFHTKEKRREVFGTLAVVLGPLISLYEYEAKRPL</sequence>
<dbReference type="EMBL" id="KB722676">
    <property type="protein sequence ID" value="EMS18772.1"/>
    <property type="molecule type" value="Genomic_DNA"/>
</dbReference>
<gene>
    <name evidence="1" type="ORF">RHTO_05702</name>
</gene>
<evidence type="ECO:0000313" key="1">
    <source>
        <dbReference type="EMBL" id="EMS18772.1"/>
    </source>
</evidence>
<organism evidence="1 2">
    <name type="scientific">Rhodotorula toruloides (strain NP11)</name>
    <name type="common">Yeast</name>
    <name type="synonym">Rhodosporidium toruloides</name>
    <dbReference type="NCBI Taxonomy" id="1130832"/>
    <lineage>
        <taxon>Eukaryota</taxon>
        <taxon>Fungi</taxon>
        <taxon>Dikarya</taxon>
        <taxon>Basidiomycota</taxon>
        <taxon>Pucciniomycotina</taxon>
        <taxon>Microbotryomycetes</taxon>
        <taxon>Sporidiobolales</taxon>
        <taxon>Sporidiobolaceae</taxon>
        <taxon>Rhodotorula</taxon>
    </lineage>
</organism>
<name>M7WEE1_RHOT1</name>
<dbReference type="AlphaFoldDB" id="M7WEE1"/>
<protein>
    <recommendedName>
        <fullName evidence="3">Proteophosphoglycan ppg4</fullName>
    </recommendedName>
</protein>
<evidence type="ECO:0008006" key="3">
    <source>
        <dbReference type="Google" id="ProtNLM"/>
    </source>
</evidence>
<accession>M7WEE1</accession>